<evidence type="ECO:0000256" key="2">
    <source>
        <dbReference type="ARBA" id="ARBA00009766"/>
    </source>
</evidence>
<dbReference type="GO" id="GO:0007155">
    <property type="term" value="P:cell adhesion"/>
    <property type="evidence" value="ECO:0007669"/>
    <property type="project" value="InterPro"/>
</dbReference>
<reference evidence="6" key="1">
    <citation type="submission" date="2024-07" db="EMBL/GenBank/DDBJ databases">
        <authorList>
            <person name="Biller S.J."/>
        </authorList>
    </citation>
    <scope>NUCLEOTIDE SEQUENCE</scope>
    <source>
        <strain evidence="6">WC2420</strain>
    </source>
</reference>
<dbReference type="RefSeq" id="WP_369790592.1">
    <property type="nucleotide sequence ID" value="NZ_CP165628.1"/>
</dbReference>
<evidence type="ECO:0000256" key="1">
    <source>
        <dbReference type="ARBA" id="ARBA00004561"/>
    </source>
</evidence>
<comment type="subcellular location">
    <subcellularLocation>
        <location evidence="1">Fimbrium</location>
    </subcellularLocation>
</comment>
<comment type="similarity">
    <text evidence="2">Belongs to the CsgA/CsgB family.</text>
</comment>
<accession>A0AB39VWU4</accession>
<dbReference type="InterPro" id="IPR009742">
    <property type="entry name" value="Curlin_rpt"/>
</dbReference>
<dbReference type="Pfam" id="PF07012">
    <property type="entry name" value="Curlin_rpt"/>
    <property type="match status" value="1"/>
</dbReference>
<evidence type="ECO:0000256" key="4">
    <source>
        <dbReference type="ARBA" id="ARBA00023263"/>
    </source>
</evidence>
<protein>
    <submittedName>
        <fullName evidence="6">Curli major subunit CsgA</fullName>
    </submittedName>
</protein>
<feature type="signal peptide" evidence="5">
    <location>
        <begin position="1"/>
        <end position="20"/>
    </location>
</feature>
<keyword evidence="3 5" id="KW-0732">Signal</keyword>
<evidence type="ECO:0000256" key="5">
    <source>
        <dbReference type="SAM" id="SignalP"/>
    </source>
</evidence>
<dbReference type="NCBIfam" id="NF007470">
    <property type="entry name" value="PRK10051.1"/>
    <property type="match status" value="1"/>
</dbReference>
<dbReference type="EMBL" id="CP165628">
    <property type="protein sequence ID" value="XDU74414.1"/>
    <property type="molecule type" value="Genomic_DNA"/>
</dbReference>
<sequence length="148" mass="15456">MKLWKVMAVSALVFSGSSMASGFGYGGGPSTPVFQTTNWHEELQIYQEGSLNLANATQTSAQNSLTTVNQHGNANVASSNQVGDRSLLDIHQAGNFNRADALQSGDKSKLLISQSGTANYANATQSASGSLANIVQVGTANRAYASQQ</sequence>
<dbReference type="GO" id="GO:0009289">
    <property type="term" value="C:pilus"/>
    <property type="evidence" value="ECO:0007669"/>
    <property type="project" value="UniProtKB-SubCell"/>
</dbReference>
<evidence type="ECO:0000256" key="3">
    <source>
        <dbReference type="ARBA" id="ARBA00022729"/>
    </source>
</evidence>
<evidence type="ECO:0000313" key="6">
    <source>
        <dbReference type="EMBL" id="XDU74414.1"/>
    </source>
</evidence>
<name>A0AB39VWU4_9GAMM</name>
<gene>
    <name evidence="6" type="primary">csgA</name>
    <name evidence="6" type="ORF">AB3G37_10205</name>
</gene>
<proteinExistence type="inferred from homology"/>
<feature type="chain" id="PRO_5044280256" evidence="5">
    <location>
        <begin position="21"/>
        <end position="148"/>
    </location>
</feature>
<dbReference type="AlphaFoldDB" id="A0AB39VWU4"/>
<organism evidence="6">
    <name type="scientific">Rouxiella sp. WC2420</name>
    <dbReference type="NCBI Taxonomy" id="3234145"/>
    <lineage>
        <taxon>Bacteria</taxon>
        <taxon>Pseudomonadati</taxon>
        <taxon>Pseudomonadota</taxon>
        <taxon>Gammaproteobacteria</taxon>
        <taxon>Enterobacterales</taxon>
        <taxon>Yersiniaceae</taxon>
        <taxon>Rouxiella</taxon>
    </lineage>
</organism>
<keyword evidence="4" id="KW-0281">Fimbrium</keyword>